<evidence type="ECO:0000256" key="21">
    <source>
        <dbReference type="ARBA" id="ARBA00032396"/>
    </source>
</evidence>
<evidence type="ECO:0000256" key="11">
    <source>
        <dbReference type="ARBA" id="ARBA00022692"/>
    </source>
</evidence>
<comment type="subcellular location">
    <subcellularLocation>
        <location evidence="2">Cell membrane</location>
        <topology evidence="2">Multi-pass membrane protein</topology>
    </subcellularLocation>
</comment>
<evidence type="ECO:0000256" key="1">
    <source>
        <dbReference type="ARBA" id="ARBA00001698"/>
    </source>
</evidence>
<keyword evidence="16" id="KW-0594">Phospholipid biosynthesis</keyword>
<evidence type="ECO:0000256" key="8">
    <source>
        <dbReference type="ARBA" id="ARBA00022475"/>
    </source>
</evidence>
<feature type="transmembrane region" description="Helical" evidence="24">
    <location>
        <begin position="168"/>
        <end position="187"/>
    </location>
</feature>
<feature type="transmembrane region" description="Helical" evidence="24">
    <location>
        <begin position="234"/>
        <end position="266"/>
    </location>
</feature>
<keyword evidence="12 25" id="KW-0548">Nucleotidyltransferase</keyword>
<evidence type="ECO:0000256" key="16">
    <source>
        <dbReference type="ARBA" id="ARBA00023209"/>
    </source>
</evidence>
<evidence type="ECO:0000256" key="12">
    <source>
        <dbReference type="ARBA" id="ARBA00022695"/>
    </source>
</evidence>
<evidence type="ECO:0000256" key="5">
    <source>
        <dbReference type="ARBA" id="ARBA00010185"/>
    </source>
</evidence>
<dbReference type="RefSeq" id="WP_075248682.1">
    <property type="nucleotide sequence ID" value="NZ_MSGO01000013.1"/>
</dbReference>
<evidence type="ECO:0000256" key="22">
    <source>
        <dbReference type="ARBA" id="ARBA00032743"/>
    </source>
</evidence>
<name>A0A1Q8I2G6_9ACTO</name>
<evidence type="ECO:0000256" key="14">
    <source>
        <dbReference type="ARBA" id="ARBA00023098"/>
    </source>
</evidence>
<comment type="caution">
    <text evidence="25">The sequence shown here is derived from an EMBL/GenBank/DDBJ whole genome shotgun (WGS) entry which is preliminary data.</text>
</comment>
<evidence type="ECO:0000256" key="10">
    <source>
        <dbReference type="ARBA" id="ARBA00022679"/>
    </source>
</evidence>
<feature type="transmembrane region" description="Helical" evidence="24">
    <location>
        <begin position="142"/>
        <end position="161"/>
    </location>
</feature>
<dbReference type="PANTHER" id="PTHR46382:SF1">
    <property type="entry name" value="PHOSPHATIDATE CYTIDYLYLTRANSFERASE"/>
    <property type="match status" value="1"/>
</dbReference>
<protein>
    <recommendedName>
        <fullName evidence="7">Phosphatidate cytidylyltransferase</fullName>
        <ecNumber evidence="6">2.7.7.41</ecNumber>
    </recommendedName>
    <alternativeName>
        <fullName evidence="20">CDP-DAG synthase</fullName>
    </alternativeName>
    <alternativeName>
        <fullName evidence="22">CDP-DG synthase</fullName>
    </alternativeName>
    <alternativeName>
        <fullName evidence="18">CDP-diacylglycerol synthase</fullName>
    </alternativeName>
    <alternativeName>
        <fullName evidence="21">CDP-diglyceride pyrophosphorylase</fullName>
    </alternativeName>
    <alternativeName>
        <fullName evidence="23">CDP-diglyceride synthase</fullName>
    </alternativeName>
    <alternativeName>
        <fullName evidence="19">CTP:phosphatidate cytidylyltransferase</fullName>
    </alternativeName>
</protein>
<organism evidence="25 26">
    <name type="scientific">Actinomyces oris</name>
    <dbReference type="NCBI Taxonomy" id="544580"/>
    <lineage>
        <taxon>Bacteria</taxon>
        <taxon>Bacillati</taxon>
        <taxon>Actinomycetota</taxon>
        <taxon>Actinomycetes</taxon>
        <taxon>Actinomycetales</taxon>
        <taxon>Actinomycetaceae</taxon>
        <taxon>Actinomyces</taxon>
    </lineage>
</organism>
<gene>
    <name evidence="25" type="ORF">BKH32_03695</name>
</gene>
<reference evidence="25 26" key="1">
    <citation type="submission" date="2016-12" db="EMBL/GenBank/DDBJ databases">
        <title>Genomic comparison of strains in the 'Actinomyces naeslundii' group.</title>
        <authorList>
            <person name="Mughal S.R."/>
            <person name="Do T."/>
            <person name="Gilbert S.C."/>
            <person name="Witherden E.A."/>
            <person name="Didelot X."/>
            <person name="Beighton D."/>
        </authorList>
    </citation>
    <scope>NUCLEOTIDE SEQUENCE [LARGE SCALE GENOMIC DNA]</scope>
    <source>
        <strain evidence="25 26">S64C</strain>
    </source>
</reference>
<accession>A0A1Q8I2G6</accession>
<dbReference type="PANTHER" id="PTHR46382">
    <property type="entry name" value="PHOSPHATIDATE CYTIDYLYLTRANSFERASE"/>
    <property type="match status" value="1"/>
</dbReference>
<comment type="similarity">
    <text evidence="5">Belongs to the CDS family.</text>
</comment>
<evidence type="ECO:0000256" key="23">
    <source>
        <dbReference type="ARBA" id="ARBA00033406"/>
    </source>
</evidence>
<comment type="catalytic activity">
    <reaction evidence="1">
        <text>a 1,2-diacyl-sn-glycero-3-phosphate + CTP + H(+) = a CDP-1,2-diacyl-sn-glycerol + diphosphate</text>
        <dbReference type="Rhea" id="RHEA:16229"/>
        <dbReference type="ChEBI" id="CHEBI:15378"/>
        <dbReference type="ChEBI" id="CHEBI:33019"/>
        <dbReference type="ChEBI" id="CHEBI:37563"/>
        <dbReference type="ChEBI" id="CHEBI:58332"/>
        <dbReference type="ChEBI" id="CHEBI:58608"/>
        <dbReference type="EC" id="2.7.7.41"/>
    </reaction>
</comment>
<keyword evidence="10 25" id="KW-0808">Transferase</keyword>
<evidence type="ECO:0000256" key="9">
    <source>
        <dbReference type="ARBA" id="ARBA00022516"/>
    </source>
</evidence>
<evidence type="ECO:0000256" key="20">
    <source>
        <dbReference type="ARBA" id="ARBA00032253"/>
    </source>
</evidence>
<keyword evidence="14" id="KW-0443">Lipid metabolism</keyword>
<keyword evidence="13 24" id="KW-1133">Transmembrane helix</keyword>
<keyword evidence="9" id="KW-0444">Lipid biosynthesis</keyword>
<feature type="transmembrane region" description="Helical" evidence="24">
    <location>
        <begin position="193"/>
        <end position="213"/>
    </location>
</feature>
<keyword evidence="15 24" id="KW-0472">Membrane</keyword>
<dbReference type="Proteomes" id="UP000185736">
    <property type="component" value="Unassembled WGS sequence"/>
</dbReference>
<keyword evidence="11 24" id="KW-0812">Transmembrane</keyword>
<evidence type="ECO:0000256" key="19">
    <source>
        <dbReference type="ARBA" id="ARBA00031825"/>
    </source>
</evidence>
<feature type="transmembrane region" description="Helical" evidence="24">
    <location>
        <begin position="43"/>
        <end position="63"/>
    </location>
</feature>
<feature type="transmembrane region" description="Helical" evidence="24">
    <location>
        <begin position="120"/>
        <end position="136"/>
    </location>
</feature>
<evidence type="ECO:0000256" key="4">
    <source>
        <dbReference type="ARBA" id="ARBA00005189"/>
    </source>
</evidence>
<dbReference type="AlphaFoldDB" id="A0A1Q8I2G6"/>
<dbReference type="EMBL" id="MSGO01000013">
    <property type="protein sequence ID" value="OLL15296.1"/>
    <property type="molecule type" value="Genomic_DNA"/>
</dbReference>
<comment type="pathway">
    <text evidence="4">Lipid metabolism.</text>
</comment>
<dbReference type="GO" id="GO:0004605">
    <property type="term" value="F:phosphatidate cytidylyltransferase activity"/>
    <property type="evidence" value="ECO:0007669"/>
    <property type="project" value="UniProtKB-EC"/>
</dbReference>
<dbReference type="EC" id="2.7.7.41" evidence="6"/>
<proteinExistence type="inferred from homology"/>
<evidence type="ECO:0000256" key="18">
    <source>
        <dbReference type="ARBA" id="ARBA00029893"/>
    </source>
</evidence>
<evidence type="ECO:0000313" key="26">
    <source>
        <dbReference type="Proteomes" id="UP000185736"/>
    </source>
</evidence>
<evidence type="ECO:0000256" key="17">
    <source>
        <dbReference type="ARBA" id="ARBA00023264"/>
    </source>
</evidence>
<comment type="pathway">
    <text evidence="3">Phospholipid metabolism; CDP-diacylglycerol biosynthesis; CDP-diacylglycerol from sn-glycerol 3-phosphate: step 3/3.</text>
</comment>
<keyword evidence="8" id="KW-1003">Cell membrane</keyword>
<evidence type="ECO:0000256" key="24">
    <source>
        <dbReference type="SAM" id="Phobius"/>
    </source>
</evidence>
<evidence type="ECO:0000256" key="15">
    <source>
        <dbReference type="ARBA" id="ARBA00023136"/>
    </source>
</evidence>
<evidence type="ECO:0000256" key="2">
    <source>
        <dbReference type="ARBA" id="ARBA00004651"/>
    </source>
</evidence>
<evidence type="ECO:0000256" key="13">
    <source>
        <dbReference type="ARBA" id="ARBA00022989"/>
    </source>
</evidence>
<evidence type="ECO:0000313" key="25">
    <source>
        <dbReference type="EMBL" id="OLL15296.1"/>
    </source>
</evidence>
<keyword evidence="17" id="KW-1208">Phospholipid metabolism</keyword>
<dbReference type="Pfam" id="PF01148">
    <property type="entry name" value="CTP_transf_1"/>
    <property type="match status" value="1"/>
</dbReference>
<evidence type="ECO:0000256" key="6">
    <source>
        <dbReference type="ARBA" id="ARBA00012487"/>
    </source>
</evidence>
<evidence type="ECO:0000256" key="3">
    <source>
        <dbReference type="ARBA" id="ARBA00005119"/>
    </source>
</evidence>
<dbReference type="GO" id="GO:0016024">
    <property type="term" value="P:CDP-diacylglycerol biosynthetic process"/>
    <property type="evidence" value="ECO:0007669"/>
    <property type="project" value="TreeGrafter"/>
</dbReference>
<sequence length="311" mass="32207">MTTGISAWAGHEADGGVIDWIVGGSRSWTVTVPGPGWVLTGRAVFLAATAVAILLLAGIGVALSRKAELHRRWTTWAIIIPAVGIPIWVGRGTTALLATALGLQSVRELSRLTRLPRAETLMLASLAVIYPLAAWLRPDLMALAPLTVLVCAVPAVLSGDVEHGLRRATIAGFASIWIPWSLAHLVVLWHDAFLIAFAAAAADVAAWAGGTFLRPMAWARRPLSPLSPNKTLGGLAGAVIGAALILTLLGHITPGLVIAVGLGGVLGDLLESLVKRTAGVKDAGAWLPGFGGLLDRVDSLLLVLPLAAVLG</sequence>
<dbReference type="GO" id="GO:0005886">
    <property type="term" value="C:plasma membrane"/>
    <property type="evidence" value="ECO:0007669"/>
    <property type="project" value="UniProtKB-SubCell"/>
</dbReference>
<evidence type="ECO:0000256" key="7">
    <source>
        <dbReference type="ARBA" id="ARBA00019373"/>
    </source>
</evidence>